<dbReference type="Proteomes" id="UP000299102">
    <property type="component" value="Unassembled WGS sequence"/>
</dbReference>
<name>A0A4C1YR06_EUMVA</name>
<sequence>MGSHLIRRCTQNAARIAAQALRCRGTSFPDNSMKVVGLNLREHTRRATCDRQVKLMAFNCHTLSLKGGYRFFDYRTSYDTKELSYAPFISYNVQSGLSFLKYMVDRQSAEHVSARIQDFFFVMAVSNSCMDPLVYGSYAFDLRSFIAKSLRRICCFKKNAIEIITESGQGTVKTKTATLNGATRDKNARSRKSCRPQVRFEEASLCSPSGVCSDPLPKWGDHELQRYGKIKPSRSCEVFALEVAVDAHRYD</sequence>
<dbReference type="AlphaFoldDB" id="A0A4C1YR06"/>
<reference evidence="1 2" key="1">
    <citation type="journal article" date="2019" name="Commun. Biol.">
        <title>The bagworm genome reveals a unique fibroin gene that provides high tensile strength.</title>
        <authorList>
            <person name="Kono N."/>
            <person name="Nakamura H."/>
            <person name="Ohtoshi R."/>
            <person name="Tomita M."/>
            <person name="Numata K."/>
            <person name="Arakawa K."/>
        </authorList>
    </citation>
    <scope>NUCLEOTIDE SEQUENCE [LARGE SCALE GENOMIC DNA]</scope>
</reference>
<organism evidence="1 2">
    <name type="scientific">Eumeta variegata</name>
    <name type="common">Bagworm moth</name>
    <name type="synonym">Eumeta japonica</name>
    <dbReference type="NCBI Taxonomy" id="151549"/>
    <lineage>
        <taxon>Eukaryota</taxon>
        <taxon>Metazoa</taxon>
        <taxon>Ecdysozoa</taxon>
        <taxon>Arthropoda</taxon>
        <taxon>Hexapoda</taxon>
        <taxon>Insecta</taxon>
        <taxon>Pterygota</taxon>
        <taxon>Neoptera</taxon>
        <taxon>Endopterygota</taxon>
        <taxon>Lepidoptera</taxon>
        <taxon>Glossata</taxon>
        <taxon>Ditrysia</taxon>
        <taxon>Tineoidea</taxon>
        <taxon>Psychidae</taxon>
        <taxon>Oiketicinae</taxon>
        <taxon>Eumeta</taxon>
    </lineage>
</organism>
<keyword evidence="2" id="KW-1185">Reference proteome</keyword>
<proteinExistence type="predicted"/>
<dbReference type="OrthoDB" id="6435638at2759"/>
<evidence type="ECO:0000313" key="1">
    <source>
        <dbReference type="EMBL" id="GBP78676.1"/>
    </source>
</evidence>
<accession>A0A4C1YR06</accession>
<dbReference type="EMBL" id="BGZK01001380">
    <property type="protein sequence ID" value="GBP78676.1"/>
    <property type="molecule type" value="Genomic_DNA"/>
</dbReference>
<protein>
    <submittedName>
        <fullName evidence="1">Uncharacterized protein</fullName>
    </submittedName>
</protein>
<dbReference type="Gene3D" id="1.20.1070.10">
    <property type="entry name" value="Rhodopsin 7-helix transmembrane proteins"/>
    <property type="match status" value="1"/>
</dbReference>
<gene>
    <name evidence="1" type="ORF">EVAR_45565_1</name>
</gene>
<comment type="caution">
    <text evidence="1">The sequence shown here is derived from an EMBL/GenBank/DDBJ whole genome shotgun (WGS) entry which is preliminary data.</text>
</comment>
<evidence type="ECO:0000313" key="2">
    <source>
        <dbReference type="Proteomes" id="UP000299102"/>
    </source>
</evidence>